<evidence type="ECO:0000313" key="1">
    <source>
        <dbReference type="EMBL" id="KAJ4980646.1"/>
    </source>
</evidence>
<gene>
    <name evidence="1" type="ORF">NE237_031483</name>
</gene>
<proteinExistence type="predicted"/>
<organism evidence="1 2">
    <name type="scientific">Protea cynaroides</name>
    <dbReference type="NCBI Taxonomy" id="273540"/>
    <lineage>
        <taxon>Eukaryota</taxon>
        <taxon>Viridiplantae</taxon>
        <taxon>Streptophyta</taxon>
        <taxon>Embryophyta</taxon>
        <taxon>Tracheophyta</taxon>
        <taxon>Spermatophyta</taxon>
        <taxon>Magnoliopsida</taxon>
        <taxon>Proteales</taxon>
        <taxon>Proteaceae</taxon>
        <taxon>Protea</taxon>
    </lineage>
</organism>
<protein>
    <submittedName>
        <fullName evidence="1">Uncharacterized protein</fullName>
    </submittedName>
</protein>
<comment type="caution">
    <text evidence="1">The sequence shown here is derived from an EMBL/GenBank/DDBJ whole genome shotgun (WGS) entry which is preliminary data.</text>
</comment>
<dbReference type="Gene3D" id="2.40.30.130">
    <property type="match status" value="1"/>
</dbReference>
<dbReference type="SUPFAM" id="SSF50447">
    <property type="entry name" value="Translation proteins"/>
    <property type="match status" value="1"/>
</dbReference>
<sequence length="144" mass="16494">MGFVDPMDNYEGSMKAATGVGRWGEDDLRALVLNSTIFHLQGAGQPSDSGFITHTASNFKFSLQDDRLKDGPVHAFESWETKGFRGSYLFIHDETKQREKAVPGIKVSPWTYHFDILKIYRYFIKPKNIQQTSFFIILLVWGKL</sequence>
<evidence type="ECO:0000313" key="2">
    <source>
        <dbReference type="Proteomes" id="UP001141806"/>
    </source>
</evidence>
<reference evidence="1" key="1">
    <citation type="journal article" date="2023" name="Plant J.">
        <title>The genome of the king protea, Protea cynaroides.</title>
        <authorList>
            <person name="Chang J."/>
            <person name="Duong T.A."/>
            <person name="Schoeman C."/>
            <person name="Ma X."/>
            <person name="Roodt D."/>
            <person name="Barker N."/>
            <person name="Li Z."/>
            <person name="Van de Peer Y."/>
            <person name="Mizrachi E."/>
        </authorList>
    </citation>
    <scope>NUCLEOTIDE SEQUENCE</scope>
    <source>
        <tissue evidence="1">Young leaves</tissue>
    </source>
</reference>
<dbReference type="Proteomes" id="UP001141806">
    <property type="component" value="Unassembled WGS sequence"/>
</dbReference>
<dbReference type="InterPro" id="IPR009000">
    <property type="entry name" value="Transl_B-barrel_sf"/>
</dbReference>
<name>A0A9Q0L2J3_9MAGN</name>
<dbReference type="AlphaFoldDB" id="A0A9Q0L2J3"/>
<dbReference type="OrthoDB" id="288942at2759"/>
<dbReference type="EMBL" id="JAMYWD010000001">
    <property type="protein sequence ID" value="KAJ4980646.1"/>
    <property type="molecule type" value="Genomic_DNA"/>
</dbReference>
<accession>A0A9Q0L2J3</accession>
<keyword evidence="2" id="KW-1185">Reference proteome</keyword>